<proteinExistence type="predicted"/>
<name>A0ABP9HEE9_9ACTN</name>
<dbReference type="PANTHER" id="PTHR43138">
    <property type="entry name" value="ACETYLTRANSFERASE, GNAT FAMILY"/>
    <property type="match status" value="1"/>
</dbReference>
<reference evidence="3" key="1">
    <citation type="journal article" date="2019" name="Int. J. Syst. Evol. Microbiol.">
        <title>The Global Catalogue of Microorganisms (GCM) 10K type strain sequencing project: providing services to taxonomists for standard genome sequencing and annotation.</title>
        <authorList>
            <consortium name="The Broad Institute Genomics Platform"/>
            <consortium name="The Broad Institute Genome Sequencing Center for Infectious Disease"/>
            <person name="Wu L."/>
            <person name="Ma J."/>
        </authorList>
    </citation>
    <scope>NUCLEOTIDE SEQUENCE [LARGE SCALE GENOMIC DNA]</scope>
    <source>
        <strain evidence="3">JCM 17986</strain>
    </source>
</reference>
<dbReference type="PANTHER" id="PTHR43138:SF1">
    <property type="entry name" value="N-ACETYLTRANSFERASE ACA1"/>
    <property type="match status" value="1"/>
</dbReference>
<accession>A0ABP9HEE9</accession>
<dbReference type="PROSITE" id="PS51186">
    <property type="entry name" value="GNAT"/>
    <property type="match status" value="1"/>
</dbReference>
<sequence>MRITTAEPAHWPLIWPFWRDIVRAGDTYTYWPDTDEATARDMWMLAPPSRTVVALDDDGRVLGTAKMNRNHMGGGAHVAGASFMVDPAAQGRGVGRALCEYVLDWARAEGYRAIQFNAVVETNTRAVKLYGSLGFAIAANLREGFRHPELGYVGLLVMYRML</sequence>
<organism evidence="2 3">
    <name type="scientific">Yinghuangia aomiensis</name>
    <dbReference type="NCBI Taxonomy" id="676205"/>
    <lineage>
        <taxon>Bacteria</taxon>
        <taxon>Bacillati</taxon>
        <taxon>Actinomycetota</taxon>
        <taxon>Actinomycetes</taxon>
        <taxon>Kitasatosporales</taxon>
        <taxon>Streptomycetaceae</taxon>
        <taxon>Yinghuangia</taxon>
    </lineage>
</organism>
<dbReference type="EMBL" id="BAABHS010000012">
    <property type="protein sequence ID" value="GAA4968877.1"/>
    <property type="molecule type" value="Genomic_DNA"/>
</dbReference>
<gene>
    <name evidence="2" type="ORF">GCM10023205_37610</name>
</gene>
<dbReference type="CDD" id="cd04301">
    <property type="entry name" value="NAT_SF"/>
    <property type="match status" value="1"/>
</dbReference>
<dbReference type="Pfam" id="PF00583">
    <property type="entry name" value="Acetyltransf_1"/>
    <property type="match status" value="1"/>
</dbReference>
<evidence type="ECO:0000313" key="2">
    <source>
        <dbReference type="EMBL" id="GAA4968877.1"/>
    </source>
</evidence>
<dbReference type="Proteomes" id="UP001500466">
    <property type="component" value="Unassembled WGS sequence"/>
</dbReference>
<dbReference type="RefSeq" id="WP_345676685.1">
    <property type="nucleotide sequence ID" value="NZ_BAABHS010000012.1"/>
</dbReference>
<evidence type="ECO:0000313" key="3">
    <source>
        <dbReference type="Proteomes" id="UP001500466"/>
    </source>
</evidence>
<protein>
    <submittedName>
        <fullName evidence="2">GNAT family N-acetyltransferase</fullName>
    </submittedName>
</protein>
<keyword evidence="3" id="KW-1185">Reference proteome</keyword>
<dbReference type="InterPro" id="IPR000182">
    <property type="entry name" value="GNAT_dom"/>
</dbReference>
<dbReference type="InterPro" id="IPR016181">
    <property type="entry name" value="Acyl_CoA_acyltransferase"/>
</dbReference>
<dbReference type="Gene3D" id="3.40.630.30">
    <property type="match status" value="1"/>
</dbReference>
<feature type="domain" description="N-acetyltransferase" evidence="1">
    <location>
        <begin position="1"/>
        <end position="162"/>
    </location>
</feature>
<dbReference type="InterPro" id="IPR052742">
    <property type="entry name" value="Mito_N-acetyltransferase"/>
</dbReference>
<comment type="caution">
    <text evidence="2">The sequence shown here is derived from an EMBL/GenBank/DDBJ whole genome shotgun (WGS) entry which is preliminary data.</text>
</comment>
<dbReference type="SUPFAM" id="SSF55729">
    <property type="entry name" value="Acyl-CoA N-acyltransferases (Nat)"/>
    <property type="match status" value="1"/>
</dbReference>
<evidence type="ECO:0000259" key="1">
    <source>
        <dbReference type="PROSITE" id="PS51186"/>
    </source>
</evidence>